<dbReference type="InterPro" id="IPR012885">
    <property type="entry name" value="F-box_Sdz-33"/>
</dbReference>
<evidence type="ECO:0000259" key="1">
    <source>
        <dbReference type="PROSITE" id="PS50181"/>
    </source>
</evidence>
<protein>
    <recommendedName>
        <fullName evidence="1">F-box domain-containing protein</fullName>
    </recommendedName>
</protein>
<name>G0NCH2_CAEBE</name>
<organism evidence="3">
    <name type="scientific">Caenorhabditis brenneri</name>
    <name type="common">Nematode worm</name>
    <dbReference type="NCBI Taxonomy" id="135651"/>
    <lineage>
        <taxon>Eukaryota</taxon>
        <taxon>Metazoa</taxon>
        <taxon>Ecdysozoa</taxon>
        <taxon>Nematoda</taxon>
        <taxon>Chromadorea</taxon>
        <taxon>Rhabditida</taxon>
        <taxon>Rhabditina</taxon>
        <taxon>Rhabditomorpha</taxon>
        <taxon>Rhabditoidea</taxon>
        <taxon>Rhabditidae</taxon>
        <taxon>Peloderinae</taxon>
        <taxon>Caenorhabditis</taxon>
    </lineage>
</organism>
<dbReference type="InParanoid" id="G0NCH2"/>
<dbReference type="PANTHER" id="PTHR21503">
    <property type="entry name" value="F-BOX-CONTAINING HYPOTHETICAL PROTEIN C.ELEGANS"/>
    <property type="match status" value="1"/>
</dbReference>
<dbReference type="EMBL" id="GL379862">
    <property type="protein sequence ID" value="EGT57445.1"/>
    <property type="molecule type" value="Genomic_DNA"/>
</dbReference>
<evidence type="ECO:0000313" key="3">
    <source>
        <dbReference type="Proteomes" id="UP000008068"/>
    </source>
</evidence>
<gene>
    <name evidence="2" type="ORF">CAEBREN_20590</name>
</gene>
<evidence type="ECO:0000313" key="2">
    <source>
        <dbReference type="EMBL" id="EGT57445.1"/>
    </source>
</evidence>
<dbReference type="InterPro" id="IPR001810">
    <property type="entry name" value="F-box_dom"/>
</dbReference>
<dbReference type="PANTHER" id="PTHR21503:SF8">
    <property type="entry name" value="F-BOX ASSOCIATED DOMAIN-CONTAINING PROTEIN-RELATED"/>
    <property type="match status" value="1"/>
</dbReference>
<sequence>MSSINLFGFPIVVLRNVFSQFGPAEIFTISLCSKRTEQNLQYVMRPNTVVLHLTASDENEFTIECSRGRQCLTFRGSSESVDEYEYVVNTNAGSVPVSFSDKTVFVNCKKRVFKAFFKYICNIFRSEIGKLFLWSMTPSSQVPIWVIEWVMCQQESLKSLWILADEVSKENISYIVSKANITEELNLVSNYYKSNANIRMRPMSLRKFESFNSAWFTLENLINLDVETAKVYSTQLTSRNMFLRHWVYGGCGRLLEMYLEFGLRMIVDFNQVLDGIDFKRVEQKKADKYFSEYLSGFVGKDGGFKVRRKSDGKVALLLNNRQKPSFFNLLVDC</sequence>
<proteinExistence type="predicted"/>
<keyword evidence="3" id="KW-1185">Reference proteome</keyword>
<dbReference type="Proteomes" id="UP000008068">
    <property type="component" value="Unassembled WGS sequence"/>
</dbReference>
<accession>G0NCH2</accession>
<dbReference type="Pfam" id="PF00646">
    <property type="entry name" value="F-box"/>
    <property type="match status" value="1"/>
</dbReference>
<dbReference type="AlphaFoldDB" id="G0NCH2"/>
<dbReference type="HOGENOM" id="CLU_028840_0_1_1"/>
<reference evidence="3" key="1">
    <citation type="submission" date="2011-07" db="EMBL/GenBank/DDBJ databases">
        <authorList>
            <consortium name="Caenorhabditis brenneri Sequencing and Analysis Consortium"/>
            <person name="Wilson R.K."/>
        </authorList>
    </citation>
    <scope>NUCLEOTIDE SEQUENCE [LARGE SCALE GENOMIC DNA]</scope>
    <source>
        <strain evidence="3">PB2801</strain>
    </source>
</reference>
<dbReference type="PROSITE" id="PS50181">
    <property type="entry name" value="FBOX"/>
    <property type="match status" value="1"/>
</dbReference>
<feature type="domain" description="F-box" evidence="1">
    <location>
        <begin position="3"/>
        <end position="53"/>
    </location>
</feature>
<dbReference type="Pfam" id="PF07735">
    <property type="entry name" value="FBA_2"/>
    <property type="match status" value="1"/>
</dbReference>